<accession>A0A366F3G8</accession>
<dbReference type="Proteomes" id="UP000253529">
    <property type="component" value="Unassembled WGS sequence"/>
</dbReference>
<dbReference type="PROSITE" id="PS51318">
    <property type="entry name" value="TAT"/>
    <property type="match status" value="1"/>
</dbReference>
<organism evidence="1 2">
    <name type="scientific">Roseiarcus fermentans</name>
    <dbReference type="NCBI Taxonomy" id="1473586"/>
    <lineage>
        <taxon>Bacteria</taxon>
        <taxon>Pseudomonadati</taxon>
        <taxon>Pseudomonadota</taxon>
        <taxon>Alphaproteobacteria</taxon>
        <taxon>Hyphomicrobiales</taxon>
        <taxon>Roseiarcaceae</taxon>
        <taxon>Roseiarcus</taxon>
    </lineage>
</organism>
<reference evidence="1 2" key="1">
    <citation type="submission" date="2018-06" db="EMBL/GenBank/DDBJ databases">
        <title>Genomic Encyclopedia of Type Strains, Phase IV (KMG-IV): sequencing the most valuable type-strain genomes for metagenomic binning, comparative biology and taxonomic classification.</title>
        <authorList>
            <person name="Goeker M."/>
        </authorList>
    </citation>
    <scope>NUCLEOTIDE SEQUENCE [LARGE SCALE GENOMIC DNA]</scope>
    <source>
        <strain evidence="1 2">DSM 24875</strain>
    </source>
</reference>
<dbReference type="AlphaFoldDB" id="A0A366F3G8"/>
<name>A0A366F3G8_9HYPH</name>
<sequence>MPGRGLTAGEKSRPFGREKRIATVHKGSHVSTIIVSRRGLLASVGALAAAGLAGCNTTQTAPAAGATPAPAPVGYRIASVVVDTTPLVGQSGNPTAQWAQDALPGALAQALSSHMAPGDPSGGTLSVVVNSIYLGGGGPADPDRMRGVATFNGQQIPIRTTSTWISSPVDNALVEQSNQNRVNALAVSFAYLLKKKLRRA</sequence>
<dbReference type="EMBL" id="QNRK01000022">
    <property type="protein sequence ID" value="RBP09202.1"/>
    <property type="molecule type" value="Genomic_DNA"/>
</dbReference>
<comment type="caution">
    <text evidence="1">The sequence shown here is derived from an EMBL/GenBank/DDBJ whole genome shotgun (WGS) entry which is preliminary data.</text>
</comment>
<gene>
    <name evidence="1" type="ORF">DFR50_12239</name>
</gene>
<proteinExistence type="predicted"/>
<keyword evidence="2" id="KW-1185">Reference proteome</keyword>
<evidence type="ECO:0000313" key="1">
    <source>
        <dbReference type="EMBL" id="RBP09202.1"/>
    </source>
</evidence>
<dbReference type="InterPro" id="IPR006311">
    <property type="entry name" value="TAT_signal"/>
</dbReference>
<evidence type="ECO:0000313" key="2">
    <source>
        <dbReference type="Proteomes" id="UP000253529"/>
    </source>
</evidence>
<protein>
    <submittedName>
        <fullName evidence="1">Uncharacterized protein</fullName>
    </submittedName>
</protein>